<dbReference type="eggNOG" id="KOG0575">
    <property type="taxonomic scope" value="Eukaryota"/>
</dbReference>
<keyword evidence="3 9" id="KW-0547">Nucleotide-binding</keyword>
<dbReference type="OrthoDB" id="4062651at2759"/>
<dbReference type="Gene3D" id="1.10.510.10">
    <property type="entry name" value="Transferase(Phosphotransferase) domain 1"/>
    <property type="match status" value="1"/>
</dbReference>
<protein>
    <recommendedName>
        <fullName evidence="11">Protein kinase domain-containing protein</fullName>
    </recommendedName>
</protein>
<dbReference type="GeneID" id="9821786"/>
<dbReference type="SUPFAM" id="SSF56112">
    <property type="entry name" value="Protein kinase-like (PK-like)"/>
    <property type="match status" value="1"/>
</dbReference>
<evidence type="ECO:0000313" key="13">
    <source>
        <dbReference type="Proteomes" id="UP000008281"/>
    </source>
</evidence>
<sequence>MALHVESKHEKMVEDVKVLKIGAPKASEDVKKVDEHNDVQLSMDNFKFQRTIARGMFGEVNEYTSIKSGHSFAIKELIRSHALNQIFMNDREIKNHRIIRHKHIVQFYGTFQDEFKIYIVLERLSQTLRQVMETNGSLDEVSSGVVVKAVCKGLQYLHRMSVIHRDLKPENILMSNERIKIGDFGLATTETGETWCGTPGHIAPELFRKETHGTPADMFSLGIMAHEMIQSRLPFTEEYWRKNVIRANTLKYVPPATFSQPFSTVMISLLNKTPSKRMTADEVLRSDWLFDLEVNYERDQIERIRREHL</sequence>
<dbReference type="HOGENOM" id="CLU_000288_63_0_1"/>
<keyword evidence="5 9" id="KW-0067">ATP-binding</keyword>
<dbReference type="EMBL" id="DS268408">
    <property type="protein sequence ID" value="EFO86199.1"/>
    <property type="molecule type" value="Genomic_DNA"/>
</dbReference>
<dbReference type="OMA" id="IMAHEMI"/>
<evidence type="ECO:0000256" key="8">
    <source>
        <dbReference type="PIRSR" id="PIRSR630616-1"/>
    </source>
</evidence>
<gene>
    <name evidence="12" type="ORF">CRE_01601</name>
</gene>
<evidence type="ECO:0000256" key="4">
    <source>
        <dbReference type="ARBA" id="ARBA00022777"/>
    </source>
</evidence>
<feature type="domain" description="Protein kinase" evidence="11">
    <location>
        <begin position="46"/>
        <end position="289"/>
    </location>
</feature>
<evidence type="ECO:0000313" key="12">
    <source>
        <dbReference type="EMBL" id="EFO86199.1"/>
    </source>
</evidence>
<dbReference type="GO" id="GO:0004674">
    <property type="term" value="F:protein serine/threonine kinase activity"/>
    <property type="evidence" value="ECO:0007669"/>
    <property type="project" value="UniProtKB-KW"/>
</dbReference>
<dbReference type="InParanoid" id="E3LGQ0"/>
<feature type="active site" description="Proton acceptor" evidence="8">
    <location>
        <position position="166"/>
    </location>
</feature>
<feature type="cross-link" description="Glycyl lysine isopeptide (Lys-Gly) (interchain with G-Cter in SUMO2)" evidence="10">
    <location>
        <position position="168"/>
    </location>
</feature>
<evidence type="ECO:0000259" key="11">
    <source>
        <dbReference type="PROSITE" id="PS50011"/>
    </source>
</evidence>
<evidence type="ECO:0000256" key="7">
    <source>
        <dbReference type="ARBA" id="ARBA00048679"/>
    </source>
</evidence>
<feature type="binding site" evidence="9">
    <location>
        <begin position="170"/>
        <end position="171"/>
    </location>
    <ligand>
        <name>ATP</name>
        <dbReference type="ChEBI" id="CHEBI:30616"/>
    </ligand>
</feature>
<reference evidence="12" key="1">
    <citation type="submission" date="2007-07" db="EMBL/GenBank/DDBJ databases">
        <title>PCAP assembly of the Caenorhabditis remanei genome.</title>
        <authorList>
            <consortium name="The Caenorhabditis remanei Sequencing Consortium"/>
            <person name="Wilson R.K."/>
        </authorList>
    </citation>
    <scope>NUCLEOTIDE SEQUENCE [LARGE SCALE GENOMIC DNA]</scope>
    <source>
        <strain evidence="12">PB4641</strain>
    </source>
</reference>
<dbReference type="KEGG" id="crq:GCK72_005045"/>
<organism evidence="13">
    <name type="scientific">Caenorhabditis remanei</name>
    <name type="common">Caenorhabditis vulgaris</name>
    <dbReference type="NCBI Taxonomy" id="31234"/>
    <lineage>
        <taxon>Eukaryota</taxon>
        <taxon>Metazoa</taxon>
        <taxon>Ecdysozoa</taxon>
        <taxon>Nematoda</taxon>
        <taxon>Chromadorea</taxon>
        <taxon>Rhabditida</taxon>
        <taxon>Rhabditina</taxon>
        <taxon>Rhabditomorpha</taxon>
        <taxon>Rhabditoidea</taxon>
        <taxon>Rhabditidae</taxon>
        <taxon>Peloderinae</taxon>
        <taxon>Caenorhabditis</taxon>
    </lineage>
</organism>
<keyword evidence="1" id="KW-0723">Serine/threonine-protein kinase</keyword>
<dbReference type="RefSeq" id="XP_003117333.2">
    <property type="nucleotide sequence ID" value="XM_003117285.2"/>
</dbReference>
<dbReference type="InterPro" id="IPR011009">
    <property type="entry name" value="Kinase-like_dom_sf"/>
</dbReference>
<dbReference type="PANTHER" id="PTHR24350">
    <property type="entry name" value="SERINE/THREONINE-PROTEIN KINASE IAL-RELATED"/>
    <property type="match status" value="1"/>
</dbReference>
<dbReference type="SMART" id="SM00220">
    <property type="entry name" value="S_TKc"/>
    <property type="match status" value="1"/>
</dbReference>
<dbReference type="InterPro" id="IPR030616">
    <property type="entry name" value="Aur-like"/>
</dbReference>
<dbReference type="GO" id="GO:0005524">
    <property type="term" value="F:ATP binding"/>
    <property type="evidence" value="ECO:0007669"/>
    <property type="project" value="UniProtKB-KW"/>
</dbReference>
<evidence type="ECO:0000256" key="2">
    <source>
        <dbReference type="ARBA" id="ARBA00022679"/>
    </source>
</evidence>
<feature type="binding site" evidence="9">
    <location>
        <position position="183"/>
    </location>
    <ligand>
        <name>ATP</name>
        <dbReference type="ChEBI" id="CHEBI:30616"/>
    </ligand>
</feature>
<dbReference type="Pfam" id="PF00069">
    <property type="entry name" value="Pkinase"/>
    <property type="match status" value="1"/>
</dbReference>
<keyword evidence="4" id="KW-0418">Kinase</keyword>
<evidence type="ECO:0000256" key="9">
    <source>
        <dbReference type="PIRSR" id="PIRSR630616-2"/>
    </source>
</evidence>
<comment type="catalytic activity">
    <reaction evidence="7">
        <text>L-seryl-[protein] + ATP = O-phospho-L-seryl-[protein] + ADP + H(+)</text>
        <dbReference type="Rhea" id="RHEA:17989"/>
        <dbReference type="Rhea" id="RHEA-COMP:9863"/>
        <dbReference type="Rhea" id="RHEA-COMP:11604"/>
        <dbReference type="ChEBI" id="CHEBI:15378"/>
        <dbReference type="ChEBI" id="CHEBI:29999"/>
        <dbReference type="ChEBI" id="CHEBI:30616"/>
        <dbReference type="ChEBI" id="CHEBI:83421"/>
        <dbReference type="ChEBI" id="CHEBI:456216"/>
        <dbReference type="EC" id="2.7.11.1"/>
    </reaction>
</comment>
<name>E3LGQ0_CAERE</name>
<evidence type="ECO:0000256" key="1">
    <source>
        <dbReference type="ARBA" id="ARBA00022527"/>
    </source>
</evidence>
<dbReference type="CTD" id="9821786"/>
<keyword evidence="13" id="KW-1185">Reference proteome</keyword>
<dbReference type="AlphaFoldDB" id="E3LGQ0"/>
<accession>E3LGQ0</accession>
<dbReference type="PROSITE" id="PS00108">
    <property type="entry name" value="PROTEIN_KINASE_ST"/>
    <property type="match status" value="1"/>
</dbReference>
<evidence type="ECO:0000256" key="10">
    <source>
        <dbReference type="PIRSR" id="PIRSR630616-3"/>
    </source>
</evidence>
<keyword evidence="2" id="KW-0808">Transferase</keyword>
<comment type="catalytic activity">
    <reaction evidence="6">
        <text>L-threonyl-[protein] + ATP = O-phospho-L-threonyl-[protein] + ADP + H(+)</text>
        <dbReference type="Rhea" id="RHEA:46608"/>
        <dbReference type="Rhea" id="RHEA-COMP:11060"/>
        <dbReference type="Rhea" id="RHEA-COMP:11605"/>
        <dbReference type="ChEBI" id="CHEBI:15378"/>
        <dbReference type="ChEBI" id="CHEBI:30013"/>
        <dbReference type="ChEBI" id="CHEBI:30616"/>
        <dbReference type="ChEBI" id="CHEBI:61977"/>
        <dbReference type="ChEBI" id="CHEBI:456216"/>
        <dbReference type="EC" id="2.7.11.1"/>
    </reaction>
</comment>
<evidence type="ECO:0000256" key="6">
    <source>
        <dbReference type="ARBA" id="ARBA00047899"/>
    </source>
</evidence>
<dbReference type="InterPro" id="IPR000719">
    <property type="entry name" value="Prot_kinase_dom"/>
</dbReference>
<dbReference type="Proteomes" id="UP000008281">
    <property type="component" value="Unassembled WGS sequence"/>
</dbReference>
<evidence type="ECO:0000256" key="5">
    <source>
        <dbReference type="ARBA" id="ARBA00022840"/>
    </source>
</evidence>
<feature type="binding site" evidence="9">
    <location>
        <position position="75"/>
    </location>
    <ligand>
        <name>ATP</name>
        <dbReference type="ChEBI" id="CHEBI:30616"/>
    </ligand>
</feature>
<dbReference type="STRING" id="31234.E3LGQ0"/>
<proteinExistence type="predicted"/>
<evidence type="ECO:0000256" key="3">
    <source>
        <dbReference type="ARBA" id="ARBA00022741"/>
    </source>
</evidence>
<dbReference type="InterPro" id="IPR008271">
    <property type="entry name" value="Ser/Thr_kinase_AS"/>
</dbReference>
<dbReference type="PROSITE" id="PS50011">
    <property type="entry name" value="PROTEIN_KINASE_DOM"/>
    <property type="match status" value="1"/>
</dbReference>